<reference evidence="1" key="1">
    <citation type="submission" date="2025-08" db="UniProtKB">
        <authorList>
            <consortium name="Ensembl"/>
        </authorList>
    </citation>
    <scope>IDENTIFICATION</scope>
</reference>
<name>A0A2K5KWS1_CERAT</name>
<dbReference type="Bgee" id="ENSCATG00000017252">
    <property type="expression patterns" value="Expressed in lung and 11 other cell types or tissues"/>
</dbReference>
<protein>
    <submittedName>
        <fullName evidence="1">Uncharacterized protein</fullName>
    </submittedName>
</protein>
<organism evidence="1 2">
    <name type="scientific">Cercocebus atys</name>
    <name type="common">Sooty mangabey</name>
    <name type="synonym">Cercocebus torquatus atys</name>
    <dbReference type="NCBI Taxonomy" id="9531"/>
    <lineage>
        <taxon>Eukaryota</taxon>
        <taxon>Metazoa</taxon>
        <taxon>Chordata</taxon>
        <taxon>Craniata</taxon>
        <taxon>Vertebrata</taxon>
        <taxon>Euteleostomi</taxon>
        <taxon>Mammalia</taxon>
        <taxon>Eutheria</taxon>
        <taxon>Euarchontoglires</taxon>
        <taxon>Primates</taxon>
        <taxon>Haplorrhini</taxon>
        <taxon>Catarrhini</taxon>
        <taxon>Cercopithecidae</taxon>
        <taxon>Cercopithecinae</taxon>
        <taxon>Cercocebus</taxon>
    </lineage>
</organism>
<keyword evidence="2" id="KW-1185">Reference proteome</keyword>
<dbReference type="KEGG" id="caty:105597297"/>
<reference evidence="1" key="2">
    <citation type="submission" date="2025-09" db="UniProtKB">
        <authorList>
            <consortium name="Ensembl"/>
        </authorList>
    </citation>
    <scope>IDENTIFICATION</scope>
</reference>
<dbReference type="Proteomes" id="UP000233060">
    <property type="component" value="Unassembled WGS sequence"/>
</dbReference>
<evidence type="ECO:0000313" key="2">
    <source>
        <dbReference type="Proteomes" id="UP000233060"/>
    </source>
</evidence>
<dbReference type="AlphaFoldDB" id="A0A2K5KWS1"/>
<dbReference type="RefSeq" id="XP_011940770.1">
    <property type="nucleotide sequence ID" value="XM_012085380.1"/>
</dbReference>
<dbReference type="Ensembl" id="ENSCATT00000019701.1">
    <property type="protein sequence ID" value="ENSCATP00000005145.1"/>
    <property type="gene ID" value="ENSCATG00000017252.1"/>
</dbReference>
<evidence type="ECO:0000313" key="1">
    <source>
        <dbReference type="Ensembl" id="ENSCATP00000005145.1"/>
    </source>
</evidence>
<accession>A0A2K5KWS1</accession>
<sequence>MFLAGSEVLAALPQPPHCSLLCSPCGGGGCWDWGEGSHLHPKLFLGALLLWTADFIPPSYSGPRPPTPLSEDGTKNGPLGLLRTLTMCTLQVDLIYLFCEKKRQKIPYYLQGLNAVPESRKKITIKTIHTLCSCTDTRRRFRTPEENKPECQHHDGPGTLFKI</sequence>
<dbReference type="GeneTree" id="ENSGT00910000147223"/>
<dbReference type="GeneID" id="105597297"/>
<dbReference type="OMA" id="IYLFCEK"/>
<proteinExistence type="predicted"/>